<dbReference type="SMART" id="SM00448">
    <property type="entry name" value="REC"/>
    <property type="match status" value="1"/>
</dbReference>
<dbReference type="InterPro" id="IPR043128">
    <property type="entry name" value="Rev_trsase/Diguanyl_cyclase"/>
</dbReference>
<organism evidence="6 7">
    <name type="scientific">Desulfofustis glycolicus DSM 9705</name>
    <dbReference type="NCBI Taxonomy" id="1121409"/>
    <lineage>
        <taxon>Bacteria</taxon>
        <taxon>Pseudomonadati</taxon>
        <taxon>Thermodesulfobacteriota</taxon>
        <taxon>Desulfobulbia</taxon>
        <taxon>Desulfobulbales</taxon>
        <taxon>Desulfocapsaceae</taxon>
        <taxon>Desulfofustis</taxon>
    </lineage>
</organism>
<dbReference type="InterPro" id="IPR029787">
    <property type="entry name" value="Nucleotide_cyclase"/>
</dbReference>
<dbReference type="GO" id="GO:0005886">
    <property type="term" value="C:plasma membrane"/>
    <property type="evidence" value="ECO:0007669"/>
    <property type="project" value="TreeGrafter"/>
</dbReference>
<dbReference type="OrthoDB" id="9778432at2"/>
<dbReference type="GO" id="GO:1902201">
    <property type="term" value="P:negative regulation of bacterial-type flagellum-dependent cell motility"/>
    <property type="evidence" value="ECO:0007669"/>
    <property type="project" value="TreeGrafter"/>
</dbReference>
<dbReference type="PANTHER" id="PTHR45138:SF9">
    <property type="entry name" value="DIGUANYLATE CYCLASE DGCM-RELATED"/>
    <property type="match status" value="1"/>
</dbReference>
<dbReference type="SUPFAM" id="SSF55073">
    <property type="entry name" value="Nucleotide cyclase"/>
    <property type="match status" value="1"/>
</dbReference>
<dbReference type="Proteomes" id="UP000184139">
    <property type="component" value="Unassembled WGS sequence"/>
</dbReference>
<proteinExistence type="predicted"/>
<dbReference type="EC" id="2.7.7.65" evidence="1"/>
<dbReference type="PROSITE" id="PS50887">
    <property type="entry name" value="GGDEF"/>
    <property type="match status" value="1"/>
</dbReference>
<keyword evidence="3" id="KW-0597">Phosphoprotein</keyword>
<dbReference type="InterPro" id="IPR050469">
    <property type="entry name" value="Diguanylate_Cyclase"/>
</dbReference>
<dbReference type="NCBIfam" id="TIGR00254">
    <property type="entry name" value="GGDEF"/>
    <property type="match status" value="1"/>
</dbReference>
<name>A0A1M5YDM9_9BACT</name>
<evidence type="ECO:0000256" key="3">
    <source>
        <dbReference type="PROSITE-ProRule" id="PRU00169"/>
    </source>
</evidence>
<dbReference type="Pfam" id="PF00990">
    <property type="entry name" value="GGDEF"/>
    <property type="match status" value="1"/>
</dbReference>
<evidence type="ECO:0000313" key="7">
    <source>
        <dbReference type="Proteomes" id="UP000184139"/>
    </source>
</evidence>
<evidence type="ECO:0000256" key="1">
    <source>
        <dbReference type="ARBA" id="ARBA00012528"/>
    </source>
</evidence>
<evidence type="ECO:0000313" key="6">
    <source>
        <dbReference type="EMBL" id="SHI10170.1"/>
    </source>
</evidence>
<keyword evidence="7" id="KW-1185">Reference proteome</keyword>
<feature type="modified residue" description="4-aspartylphosphate" evidence="3">
    <location>
        <position position="59"/>
    </location>
</feature>
<dbReference type="SUPFAM" id="SSF52172">
    <property type="entry name" value="CheY-like"/>
    <property type="match status" value="1"/>
</dbReference>
<dbReference type="Pfam" id="PF00072">
    <property type="entry name" value="Response_reg"/>
    <property type="match status" value="1"/>
</dbReference>
<dbReference type="GO" id="GO:0052621">
    <property type="term" value="F:diguanylate cyclase activity"/>
    <property type="evidence" value="ECO:0007669"/>
    <property type="project" value="UniProtKB-EC"/>
</dbReference>
<feature type="domain" description="GGDEF" evidence="5">
    <location>
        <begin position="167"/>
        <end position="299"/>
    </location>
</feature>
<gene>
    <name evidence="6" type="ORF">SAMN02745124_03914</name>
</gene>
<reference evidence="6 7" key="1">
    <citation type="submission" date="2016-11" db="EMBL/GenBank/DDBJ databases">
        <authorList>
            <person name="Jaros S."/>
            <person name="Januszkiewicz K."/>
            <person name="Wedrychowicz H."/>
        </authorList>
    </citation>
    <scope>NUCLEOTIDE SEQUENCE [LARGE SCALE GENOMIC DNA]</scope>
    <source>
        <strain evidence="6 7">DSM 9705</strain>
    </source>
</reference>
<dbReference type="STRING" id="1121409.SAMN02745124_03914"/>
<dbReference type="PROSITE" id="PS50110">
    <property type="entry name" value="RESPONSE_REGULATORY"/>
    <property type="match status" value="1"/>
</dbReference>
<dbReference type="Gene3D" id="3.40.50.2300">
    <property type="match status" value="1"/>
</dbReference>
<dbReference type="CDD" id="cd01949">
    <property type="entry name" value="GGDEF"/>
    <property type="match status" value="1"/>
</dbReference>
<dbReference type="InterPro" id="IPR000160">
    <property type="entry name" value="GGDEF_dom"/>
</dbReference>
<dbReference type="Gene3D" id="3.30.70.270">
    <property type="match status" value="1"/>
</dbReference>
<dbReference type="RefSeq" id="WP_073378823.1">
    <property type="nucleotide sequence ID" value="NZ_FQXS01000034.1"/>
</dbReference>
<dbReference type="InterPro" id="IPR011006">
    <property type="entry name" value="CheY-like_superfamily"/>
</dbReference>
<dbReference type="AlphaFoldDB" id="A0A1M5YDM9"/>
<evidence type="ECO:0000259" key="4">
    <source>
        <dbReference type="PROSITE" id="PS50110"/>
    </source>
</evidence>
<evidence type="ECO:0000259" key="5">
    <source>
        <dbReference type="PROSITE" id="PS50887"/>
    </source>
</evidence>
<dbReference type="FunFam" id="3.30.70.270:FF:000001">
    <property type="entry name" value="Diguanylate cyclase domain protein"/>
    <property type="match status" value="1"/>
</dbReference>
<dbReference type="InterPro" id="IPR001789">
    <property type="entry name" value="Sig_transdc_resp-reg_receiver"/>
</dbReference>
<dbReference type="PANTHER" id="PTHR45138">
    <property type="entry name" value="REGULATORY COMPONENTS OF SENSORY TRANSDUCTION SYSTEM"/>
    <property type="match status" value="1"/>
</dbReference>
<evidence type="ECO:0000256" key="2">
    <source>
        <dbReference type="ARBA" id="ARBA00034247"/>
    </source>
</evidence>
<dbReference type="GO" id="GO:0000160">
    <property type="term" value="P:phosphorelay signal transduction system"/>
    <property type="evidence" value="ECO:0007669"/>
    <property type="project" value="InterPro"/>
</dbReference>
<feature type="domain" description="Response regulatory" evidence="4">
    <location>
        <begin position="10"/>
        <end position="124"/>
    </location>
</feature>
<comment type="catalytic activity">
    <reaction evidence="2">
        <text>2 GTP = 3',3'-c-di-GMP + 2 diphosphate</text>
        <dbReference type="Rhea" id="RHEA:24898"/>
        <dbReference type="ChEBI" id="CHEBI:33019"/>
        <dbReference type="ChEBI" id="CHEBI:37565"/>
        <dbReference type="ChEBI" id="CHEBI:58805"/>
        <dbReference type="EC" id="2.7.7.65"/>
    </reaction>
</comment>
<dbReference type="SMART" id="SM00267">
    <property type="entry name" value="GGDEF"/>
    <property type="match status" value="1"/>
</dbReference>
<dbReference type="EMBL" id="FQXS01000034">
    <property type="protein sequence ID" value="SHI10170.1"/>
    <property type="molecule type" value="Genomic_DNA"/>
</dbReference>
<dbReference type="GO" id="GO:0043709">
    <property type="term" value="P:cell adhesion involved in single-species biofilm formation"/>
    <property type="evidence" value="ECO:0007669"/>
    <property type="project" value="TreeGrafter"/>
</dbReference>
<protein>
    <recommendedName>
        <fullName evidence="1">diguanylate cyclase</fullName>
        <ecNumber evidence="1">2.7.7.65</ecNumber>
    </recommendedName>
</protein>
<accession>A0A1M5YDM9</accession>
<sequence>MDWRDDGTAIILVVDDDDLVLKTLNVLVSSLGYRCLCAADGIEATEILKKTRCDIVLSDLMMPNMDGIELLKYIIRHHSETDVIIATGYSEKASYADVIRAGAIDFIKKPIDQAELEAKLARALRERHMIRKLEALSLCDGLTSLLNRRAFNLRFPREVERASRQNYSLFLAIIDIDNFKEYNDSHGHDEGDNVLISLADTMKICTRDSVDLCFRLGGDEFAVLLPQTTATQATEIVQRILLRFVESNFDGTTLSIGIVSCIRDKSASILEDITVMQKRADQAMYDAKHSGKNCVVCRI</sequence>